<sequence length="59" mass="6820">MDRQRAQEIVDAPKLINVTHNGTPVYIQHVDEHSDMARIYPLDSPNKEEDVPLKSLKEH</sequence>
<comment type="similarity">
    <text evidence="2 4">Belongs to the SspH family.</text>
</comment>
<dbReference type="HAMAP" id="MF_00667">
    <property type="entry name" value="SspH"/>
    <property type="match status" value="1"/>
</dbReference>
<proteinExistence type="evidence at transcript level"/>
<keyword evidence="7" id="KW-1185">Reference proteome</keyword>
<gene>
    <name evidence="4" type="primary">sspH</name>
    <name evidence="6" type="ORF">GCM10008986_12210</name>
</gene>
<comment type="caution">
    <text evidence="6">The sequence shown here is derived from an EMBL/GenBank/DDBJ whole genome shotgun (WGS) entry which is preliminary data.</text>
</comment>
<evidence type="ECO:0000256" key="1">
    <source>
        <dbReference type="ARBA" id="ARBA00004288"/>
    </source>
</evidence>
<dbReference type="RefSeq" id="WP_343838773.1">
    <property type="nucleotide sequence ID" value="NZ_BAAADO010000002.1"/>
</dbReference>
<evidence type="ECO:0000256" key="3">
    <source>
        <dbReference type="ARBA" id="ARBA00022969"/>
    </source>
</evidence>
<feature type="region of interest" description="Disordered" evidence="5">
    <location>
        <begin position="40"/>
        <end position="59"/>
    </location>
</feature>
<reference evidence="6 7" key="1">
    <citation type="journal article" date="2019" name="Int. J. Syst. Evol. Microbiol.">
        <title>The Global Catalogue of Microorganisms (GCM) 10K type strain sequencing project: providing services to taxonomists for standard genome sequencing and annotation.</title>
        <authorList>
            <consortium name="The Broad Institute Genomics Platform"/>
            <consortium name="The Broad Institute Genome Sequencing Center for Infectious Disease"/>
            <person name="Wu L."/>
            <person name="Ma J."/>
        </authorList>
    </citation>
    <scope>NUCLEOTIDE SEQUENCE [LARGE SCALE GENOMIC DNA]</scope>
    <source>
        <strain evidence="6 7">JCM 12389</strain>
    </source>
</reference>
<name>A0ABN1B160_9BACI</name>
<dbReference type="InterPro" id="IPR012610">
    <property type="entry name" value="SASP_SspH"/>
</dbReference>
<comment type="subcellular location">
    <subcellularLocation>
        <location evidence="1 4">Spore core</location>
    </subcellularLocation>
</comment>
<dbReference type="Pfam" id="PF08141">
    <property type="entry name" value="SspH"/>
    <property type="match status" value="1"/>
</dbReference>
<evidence type="ECO:0000256" key="2">
    <source>
        <dbReference type="ARBA" id="ARBA00006573"/>
    </source>
</evidence>
<organism evidence="6 7">
    <name type="scientific">Salinibacillus aidingensis</name>
    <dbReference type="NCBI Taxonomy" id="237684"/>
    <lineage>
        <taxon>Bacteria</taxon>
        <taxon>Bacillati</taxon>
        <taxon>Bacillota</taxon>
        <taxon>Bacilli</taxon>
        <taxon>Bacillales</taxon>
        <taxon>Bacillaceae</taxon>
        <taxon>Salinibacillus</taxon>
    </lineage>
</organism>
<feature type="compositionally biased region" description="Basic and acidic residues" evidence="5">
    <location>
        <begin position="45"/>
        <end position="59"/>
    </location>
</feature>
<dbReference type="NCBIfam" id="TIGR02861">
    <property type="entry name" value="SASP_H"/>
    <property type="match status" value="1"/>
</dbReference>
<evidence type="ECO:0000256" key="4">
    <source>
        <dbReference type="HAMAP-Rule" id="MF_00667"/>
    </source>
</evidence>
<accession>A0ABN1B160</accession>
<evidence type="ECO:0000313" key="6">
    <source>
        <dbReference type="EMBL" id="GAA0488163.1"/>
    </source>
</evidence>
<dbReference type="EMBL" id="BAAADO010000002">
    <property type="protein sequence ID" value="GAA0488163.1"/>
    <property type="molecule type" value="Genomic_DNA"/>
</dbReference>
<dbReference type="Proteomes" id="UP001500880">
    <property type="component" value="Unassembled WGS sequence"/>
</dbReference>
<evidence type="ECO:0000313" key="7">
    <source>
        <dbReference type="Proteomes" id="UP001500880"/>
    </source>
</evidence>
<comment type="induction">
    <text evidence="4">Expressed only in the forespore compartment of sporulating cells.</text>
</comment>
<evidence type="ECO:0000256" key="5">
    <source>
        <dbReference type="SAM" id="MobiDB-lite"/>
    </source>
</evidence>
<protein>
    <recommendedName>
        <fullName evidence="4">Small, acid-soluble spore protein H</fullName>
        <shortName evidence="4">SASP H</shortName>
    </recommendedName>
</protein>
<keyword evidence="3 4" id="KW-0749">Sporulation</keyword>